<name>A0A3D9KZN6_MARFU</name>
<keyword evidence="2" id="KW-1185">Reference proteome</keyword>
<accession>A0A3D9KZN6</accession>
<proteinExistence type="predicted"/>
<dbReference type="OrthoDB" id="961309at2"/>
<evidence type="ECO:0000313" key="1">
    <source>
        <dbReference type="EMBL" id="RED96027.1"/>
    </source>
</evidence>
<organism evidence="1 2">
    <name type="scientific">Marinoscillum furvescens DSM 4134</name>
    <dbReference type="NCBI Taxonomy" id="1122208"/>
    <lineage>
        <taxon>Bacteria</taxon>
        <taxon>Pseudomonadati</taxon>
        <taxon>Bacteroidota</taxon>
        <taxon>Cytophagia</taxon>
        <taxon>Cytophagales</taxon>
        <taxon>Reichenbachiellaceae</taxon>
        <taxon>Marinoscillum</taxon>
    </lineage>
</organism>
<protein>
    <submittedName>
        <fullName evidence="1">Uncharacterized protein UPF0158</fullName>
    </submittedName>
</protein>
<dbReference type="AlphaFoldDB" id="A0A3D9KZN6"/>
<gene>
    <name evidence="1" type="ORF">C7460_11685</name>
</gene>
<dbReference type="RefSeq" id="WP_115869191.1">
    <property type="nucleotide sequence ID" value="NZ_QREG01000016.1"/>
</dbReference>
<sequence length="143" mass="17017">MATRKKPTEQDIKEIAEGLECGMVCYYHTSTGEILELPNPDDIYFESEGWEDLMDRVEQEQEQLIQFEPMNSREGYLMMERFAENLDDEDVKNKLLQALNRKGPFRHFKGTIDHSPYREDWFAYKSQAYRDWVKAQLSDYADE</sequence>
<reference evidence="1 2" key="1">
    <citation type="submission" date="2018-07" db="EMBL/GenBank/DDBJ databases">
        <title>Genomic Encyclopedia of Type Strains, Phase IV (KMG-IV): sequencing the most valuable type-strain genomes for metagenomic binning, comparative biology and taxonomic classification.</title>
        <authorList>
            <person name="Goeker M."/>
        </authorList>
    </citation>
    <scope>NUCLEOTIDE SEQUENCE [LARGE SCALE GENOMIC DNA]</scope>
    <source>
        <strain evidence="1 2">DSM 4134</strain>
    </source>
</reference>
<dbReference type="Pfam" id="PF03682">
    <property type="entry name" value="UPF0158"/>
    <property type="match status" value="1"/>
</dbReference>
<evidence type="ECO:0000313" key="2">
    <source>
        <dbReference type="Proteomes" id="UP000256779"/>
    </source>
</evidence>
<comment type="caution">
    <text evidence="1">The sequence shown here is derived from an EMBL/GenBank/DDBJ whole genome shotgun (WGS) entry which is preliminary data.</text>
</comment>
<dbReference type="EMBL" id="QREG01000016">
    <property type="protein sequence ID" value="RED96027.1"/>
    <property type="molecule type" value="Genomic_DNA"/>
</dbReference>
<dbReference type="InterPro" id="IPR005361">
    <property type="entry name" value="UPF0158"/>
</dbReference>
<dbReference type="Proteomes" id="UP000256779">
    <property type="component" value="Unassembled WGS sequence"/>
</dbReference>